<dbReference type="GO" id="GO:0030170">
    <property type="term" value="F:pyridoxal phosphate binding"/>
    <property type="evidence" value="ECO:0007669"/>
    <property type="project" value="InterPro"/>
</dbReference>
<dbReference type="OrthoDB" id="9804020at2"/>
<dbReference type="PANTHER" id="PTHR42790:SF19">
    <property type="entry name" value="KYNURENINE_ALPHA-AMINOADIPATE AMINOTRANSFERASE, MITOCHONDRIAL"/>
    <property type="match status" value="1"/>
</dbReference>
<dbReference type="SUPFAM" id="SSF53383">
    <property type="entry name" value="PLP-dependent transferases"/>
    <property type="match status" value="1"/>
</dbReference>
<dbReference type="EMBL" id="CP022115">
    <property type="protein sequence ID" value="ASJ24008.1"/>
    <property type="molecule type" value="Genomic_DNA"/>
</dbReference>
<feature type="domain" description="Aminotransferase class I/classII large" evidence="8">
    <location>
        <begin position="54"/>
        <end position="377"/>
    </location>
</feature>
<dbReference type="AlphaFoldDB" id="A0A248LGV9"/>
<keyword evidence="6 9" id="KW-0808">Transferase</keyword>
<evidence type="ECO:0000256" key="1">
    <source>
        <dbReference type="ARBA" id="ARBA00001933"/>
    </source>
</evidence>
<comment type="similarity">
    <text evidence="2">Belongs to the class-I pyridoxal-phosphate-dependent aminotransferase family.</text>
</comment>
<dbReference type="PANTHER" id="PTHR42790">
    <property type="entry name" value="AMINOTRANSFERASE"/>
    <property type="match status" value="1"/>
</dbReference>
<comment type="subunit">
    <text evidence="3">Homodimer.</text>
</comment>
<evidence type="ECO:0000256" key="5">
    <source>
        <dbReference type="ARBA" id="ARBA00022576"/>
    </source>
</evidence>
<evidence type="ECO:0000256" key="2">
    <source>
        <dbReference type="ARBA" id="ARBA00007441"/>
    </source>
</evidence>
<dbReference type="Proteomes" id="UP000197424">
    <property type="component" value="Chromosome"/>
</dbReference>
<keyword evidence="7" id="KW-0663">Pyridoxal phosphate</keyword>
<dbReference type="GO" id="GO:0008483">
    <property type="term" value="F:transaminase activity"/>
    <property type="evidence" value="ECO:0007669"/>
    <property type="project" value="UniProtKB-KW"/>
</dbReference>
<evidence type="ECO:0000256" key="7">
    <source>
        <dbReference type="ARBA" id="ARBA00022898"/>
    </source>
</evidence>
<dbReference type="InterPro" id="IPR015422">
    <property type="entry name" value="PyrdxlP-dep_Trfase_small"/>
</dbReference>
<evidence type="ECO:0000259" key="8">
    <source>
        <dbReference type="Pfam" id="PF00155"/>
    </source>
</evidence>
<keyword evidence="5 9" id="KW-0032">Aminotransferase</keyword>
<evidence type="ECO:0000256" key="4">
    <source>
        <dbReference type="ARBA" id="ARBA00021531"/>
    </source>
</evidence>
<dbReference type="InterPro" id="IPR050859">
    <property type="entry name" value="Class-I_PLP-dep_aminotransf"/>
</dbReference>
<proteinExistence type="inferred from homology"/>
<evidence type="ECO:0000313" key="10">
    <source>
        <dbReference type="Proteomes" id="UP000197424"/>
    </source>
</evidence>
<name>A0A248LGV9_9NEIS</name>
<dbReference type="GO" id="GO:1901605">
    <property type="term" value="P:alpha-amino acid metabolic process"/>
    <property type="evidence" value="ECO:0007669"/>
    <property type="project" value="TreeGrafter"/>
</dbReference>
<dbReference type="InterPro" id="IPR015424">
    <property type="entry name" value="PyrdxlP-dep_Trfase"/>
</dbReference>
<protein>
    <recommendedName>
        <fullName evidence="4">Putative 8-amino-7-oxononanoate synthase</fullName>
    </recommendedName>
</protein>
<dbReference type="FunFam" id="3.40.640.10:FF:000053">
    <property type="entry name" value="Aminotransferase, class I"/>
    <property type="match status" value="1"/>
</dbReference>
<dbReference type="InterPro" id="IPR004839">
    <property type="entry name" value="Aminotransferase_I/II_large"/>
</dbReference>
<evidence type="ECO:0000256" key="3">
    <source>
        <dbReference type="ARBA" id="ARBA00011738"/>
    </source>
</evidence>
<dbReference type="CDD" id="cd00609">
    <property type="entry name" value="AAT_like"/>
    <property type="match status" value="1"/>
</dbReference>
<dbReference type="Gene3D" id="3.90.1150.10">
    <property type="entry name" value="Aspartate Aminotransferase, domain 1"/>
    <property type="match status" value="1"/>
</dbReference>
<gene>
    <name evidence="9" type="ORF">LHGZ1_1177</name>
</gene>
<dbReference type="Gene3D" id="3.40.640.10">
    <property type="entry name" value="Type I PLP-dependent aspartate aminotransferase-like (Major domain)"/>
    <property type="match status" value="1"/>
</dbReference>
<organism evidence="9 10">
    <name type="scientific">Laribacter hongkongensis</name>
    <dbReference type="NCBI Taxonomy" id="168471"/>
    <lineage>
        <taxon>Bacteria</taxon>
        <taxon>Pseudomonadati</taxon>
        <taxon>Pseudomonadota</taxon>
        <taxon>Betaproteobacteria</taxon>
        <taxon>Neisseriales</taxon>
        <taxon>Aquaspirillaceae</taxon>
        <taxon>Laribacter</taxon>
    </lineage>
</organism>
<accession>A0A248LGV9</accession>
<reference evidence="10" key="1">
    <citation type="submission" date="2017-06" db="EMBL/GenBank/DDBJ databases">
        <title>Whole genome sequence of Laribacter hongkongensis LHGZ1.</title>
        <authorList>
            <person name="Chen D."/>
            <person name="Wu H."/>
            <person name="Chen J."/>
        </authorList>
    </citation>
    <scope>NUCLEOTIDE SEQUENCE [LARGE SCALE GENOMIC DNA]</scope>
    <source>
        <strain evidence="10">LHGZ1</strain>
    </source>
</reference>
<sequence>MPQFSQRASQLTSSLIREILAATQQPGVISFAGGLPATDLLPKLNWSSVPFDTEQYGMSEGEPALREAIACDAQKLGIRCTKDQVLVLSGSQQALDLVSKLFIDPATPVAMEAPTYLAALQSFRFFGADIRGLPTTATGLDCDALRALAREVTPAFTYLIPTFQNPSGLCYSRTDREEVARTLDELNIPLIEDEPYRELCYDEVDRTPVCALVERTSWVYMGTFSKTLAPGLRVGYLIASPDLFPWFVKLKQAADLHSNRPGQWLIAQWLGTPAFDAHLQALQTAYRSKRDTMQAILERHFTDLADWQKPAGGLFFWLTLKQDCDTRQLLKTAMAEEKIAFMPGEPFYPTEGSVTGHLRFNFSLATPEQMEDGLGRLAGLIRQRMN</sequence>
<dbReference type="InterPro" id="IPR015421">
    <property type="entry name" value="PyrdxlP-dep_Trfase_major"/>
</dbReference>
<dbReference type="Pfam" id="PF00155">
    <property type="entry name" value="Aminotran_1_2"/>
    <property type="match status" value="1"/>
</dbReference>
<dbReference type="RefSeq" id="WP_088860454.1">
    <property type="nucleotide sequence ID" value="NZ_CP022115.1"/>
</dbReference>
<evidence type="ECO:0000256" key="6">
    <source>
        <dbReference type="ARBA" id="ARBA00022679"/>
    </source>
</evidence>
<comment type="cofactor">
    <cofactor evidence="1">
        <name>pyridoxal 5'-phosphate</name>
        <dbReference type="ChEBI" id="CHEBI:597326"/>
    </cofactor>
</comment>
<evidence type="ECO:0000313" key="9">
    <source>
        <dbReference type="EMBL" id="ASJ24008.1"/>
    </source>
</evidence>